<comment type="catalytic activity">
    <reaction evidence="6">
        <text>cytidine(1402) in 16S rRNA + S-adenosyl-L-methionine = N(4)-methylcytidine(1402) in 16S rRNA + S-adenosyl-L-homocysteine + H(+)</text>
        <dbReference type="Rhea" id="RHEA:42928"/>
        <dbReference type="Rhea" id="RHEA-COMP:10286"/>
        <dbReference type="Rhea" id="RHEA-COMP:10287"/>
        <dbReference type="ChEBI" id="CHEBI:15378"/>
        <dbReference type="ChEBI" id="CHEBI:57856"/>
        <dbReference type="ChEBI" id="CHEBI:59789"/>
        <dbReference type="ChEBI" id="CHEBI:74506"/>
        <dbReference type="ChEBI" id="CHEBI:82748"/>
        <dbReference type="EC" id="2.1.1.199"/>
    </reaction>
</comment>
<dbReference type="NCBIfam" id="TIGR00006">
    <property type="entry name" value="16S rRNA (cytosine(1402)-N(4))-methyltransferase RsmH"/>
    <property type="match status" value="1"/>
</dbReference>
<gene>
    <name evidence="6 7" type="primary">rsmH</name>
    <name evidence="7" type="ORF">MNKW57_09610</name>
</gene>
<keyword evidence="6" id="KW-0963">Cytoplasm</keyword>
<dbReference type="EC" id="2.1.1.199" evidence="6"/>
<keyword evidence="2 6" id="KW-0698">rRNA processing</keyword>
<keyword evidence="8" id="KW-1185">Reference proteome</keyword>
<comment type="subcellular location">
    <subcellularLocation>
        <location evidence="6">Cytoplasm</location>
    </subcellularLocation>
</comment>
<comment type="function">
    <text evidence="6">Specifically methylates the N4 position of cytidine in position 1402 (C1402) of 16S rRNA.</text>
</comment>
<dbReference type="Gene3D" id="1.10.150.170">
    <property type="entry name" value="Putative methyltransferase TM0872, insert domain"/>
    <property type="match status" value="1"/>
</dbReference>
<dbReference type="SUPFAM" id="SSF81799">
    <property type="entry name" value="Putative methyltransferase TM0872, insert domain"/>
    <property type="match status" value="1"/>
</dbReference>
<feature type="binding site" evidence="6">
    <location>
        <position position="102"/>
    </location>
    <ligand>
        <name>S-adenosyl-L-methionine</name>
        <dbReference type="ChEBI" id="CHEBI:59789"/>
    </ligand>
</feature>
<evidence type="ECO:0000313" key="7">
    <source>
        <dbReference type="EMBL" id="GMG86640.1"/>
    </source>
</evidence>
<dbReference type="InterPro" id="IPR002903">
    <property type="entry name" value="RsmH"/>
</dbReference>
<feature type="binding site" evidence="6">
    <location>
        <position position="109"/>
    </location>
    <ligand>
        <name>S-adenosyl-L-methionine</name>
        <dbReference type="ChEBI" id="CHEBI:59789"/>
    </ligand>
</feature>
<dbReference type="SUPFAM" id="SSF53335">
    <property type="entry name" value="S-adenosyl-L-methionine-dependent methyltransferases"/>
    <property type="match status" value="1"/>
</dbReference>
<keyword evidence="3 6" id="KW-0489">Methyltransferase</keyword>
<evidence type="ECO:0000256" key="1">
    <source>
        <dbReference type="ARBA" id="ARBA00010396"/>
    </source>
</evidence>
<dbReference type="PANTHER" id="PTHR11265:SF0">
    <property type="entry name" value="12S RRNA N4-METHYLCYTIDINE METHYLTRANSFERASE"/>
    <property type="match status" value="1"/>
</dbReference>
<dbReference type="InterPro" id="IPR029063">
    <property type="entry name" value="SAM-dependent_MTases_sf"/>
</dbReference>
<keyword evidence="5 6" id="KW-0949">S-adenosyl-L-methionine</keyword>
<keyword evidence="4 6" id="KW-0808">Transferase</keyword>
<dbReference type="HAMAP" id="MF_01007">
    <property type="entry name" value="16SrRNA_methyltr_H"/>
    <property type="match status" value="1"/>
</dbReference>
<evidence type="ECO:0000256" key="2">
    <source>
        <dbReference type="ARBA" id="ARBA00022552"/>
    </source>
</evidence>
<accession>A0ABQ6LX20</accession>
<proteinExistence type="inferred from homology"/>
<feature type="binding site" evidence="6">
    <location>
        <position position="54"/>
    </location>
    <ligand>
        <name>S-adenosyl-L-methionine</name>
        <dbReference type="ChEBI" id="CHEBI:59789"/>
    </ligand>
</feature>
<dbReference type="Gene3D" id="3.40.50.150">
    <property type="entry name" value="Vaccinia Virus protein VP39"/>
    <property type="match status" value="1"/>
</dbReference>
<dbReference type="PANTHER" id="PTHR11265">
    <property type="entry name" value="S-ADENOSYL-METHYLTRANSFERASE MRAW"/>
    <property type="match status" value="1"/>
</dbReference>
<evidence type="ECO:0000313" key="8">
    <source>
        <dbReference type="Proteomes" id="UP001224392"/>
    </source>
</evidence>
<reference evidence="7 8" key="1">
    <citation type="submission" date="2023-04" db="EMBL/GenBank/DDBJ databases">
        <title>Marinobulbifer ophiurae gen. nov., sp. Nov., isolate from tissue of brittle star Ophioplocus japonicus.</title>
        <authorList>
            <person name="Kawano K."/>
            <person name="Sawayama S."/>
            <person name="Nakagawa S."/>
        </authorList>
    </citation>
    <scope>NUCLEOTIDE SEQUENCE [LARGE SCALE GENOMIC DNA]</scope>
    <source>
        <strain evidence="7 8">NKW57</strain>
    </source>
</reference>
<evidence type="ECO:0000256" key="4">
    <source>
        <dbReference type="ARBA" id="ARBA00022679"/>
    </source>
</evidence>
<name>A0ABQ6LX20_9GAMM</name>
<sequence length="313" mass="34040">MSQELHKTVLLDEAVDALVTDASGFYVDGTFGRGGHSGAILAQLADSGQLLAIDKDPQAIAYGQEKFAGEERLALYHGSFAELSDAVAGRGMSGQVTGILLDLGVSSPQLDEAERGFSFLQDGPLDMRMDTTRGMSAAEWVNTAEESEIARVFKEFGEERFARRMAGAICKRREEKPFSRTGDLAEVVKAANPAWEKGKHPATRAFQAIRIHINGELEDLQKTLASALEELKPGGRLVVISFHSLEDRMVKRYFREQEKGPQLPKGLPVMESQVPRTIRTIGKAIKASAEEVGGNVRSRSAVMRVAEKLPGAA</sequence>
<dbReference type="RefSeq" id="WP_285763195.1">
    <property type="nucleotide sequence ID" value="NZ_BSYJ01000002.1"/>
</dbReference>
<comment type="caution">
    <text evidence="7">The sequence shown here is derived from an EMBL/GenBank/DDBJ whole genome shotgun (WGS) entry which is preliminary data.</text>
</comment>
<feature type="binding site" evidence="6">
    <location>
        <position position="80"/>
    </location>
    <ligand>
        <name>S-adenosyl-L-methionine</name>
        <dbReference type="ChEBI" id="CHEBI:59789"/>
    </ligand>
</feature>
<dbReference type="Pfam" id="PF01795">
    <property type="entry name" value="Methyltransf_5"/>
    <property type="match status" value="1"/>
</dbReference>
<dbReference type="InterPro" id="IPR023397">
    <property type="entry name" value="SAM-dep_MeTrfase_MraW_recog"/>
</dbReference>
<dbReference type="EMBL" id="BSYJ01000002">
    <property type="protein sequence ID" value="GMG86640.1"/>
    <property type="molecule type" value="Genomic_DNA"/>
</dbReference>
<evidence type="ECO:0000256" key="3">
    <source>
        <dbReference type="ARBA" id="ARBA00022603"/>
    </source>
</evidence>
<dbReference type="PIRSF" id="PIRSF004486">
    <property type="entry name" value="MraW"/>
    <property type="match status" value="1"/>
</dbReference>
<evidence type="ECO:0000256" key="5">
    <source>
        <dbReference type="ARBA" id="ARBA00022691"/>
    </source>
</evidence>
<evidence type="ECO:0000256" key="6">
    <source>
        <dbReference type="HAMAP-Rule" id="MF_01007"/>
    </source>
</evidence>
<comment type="similarity">
    <text evidence="1 6">Belongs to the methyltransferase superfamily. RsmH family.</text>
</comment>
<feature type="binding site" evidence="6">
    <location>
        <begin position="34"/>
        <end position="36"/>
    </location>
    <ligand>
        <name>S-adenosyl-L-methionine</name>
        <dbReference type="ChEBI" id="CHEBI:59789"/>
    </ligand>
</feature>
<dbReference type="Proteomes" id="UP001224392">
    <property type="component" value="Unassembled WGS sequence"/>
</dbReference>
<organism evidence="7 8">
    <name type="scientific">Biformimicrobium ophioploci</name>
    <dbReference type="NCBI Taxonomy" id="3036711"/>
    <lineage>
        <taxon>Bacteria</taxon>
        <taxon>Pseudomonadati</taxon>
        <taxon>Pseudomonadota</taxon>
        <taxon>Gammaproteobacteria</taxon>
        <taxon>Cellvibrionales</taxon>
        <taxon>Microbulbiferaceae</taxon>
        <taxon>Biformimicrobium</taxon>
    </lineage>
</organism>
<protein>
    <recommendedName>
        <fullName evidence="6">Ribosomal RNA small subunit methyltransferase H</fullName>
        <ecNumber evidence="6">2.1.1.199</ecNumber>
    </recommendedName>
    <alternativeName>
        <fullName evidence="6">16S rRNA m(4)C1402 methyltransferase</fullName>
    </alternativeName>
    <alternativeName>
        <fullName evidence="6">rRNA (cytosine-N(4)-)-methyltransferase RsmH</fullName>
    </alternativeName>
</protein>